<evidence type="ECO:0000313" key="1">
    <source>
        <dbReference type="EMBL" id="KAJ7652603.1"/>
    </source>
</evidence>
<proteinExistence type="predicted"/>
<dbReference type="Proteomes" id="UP001221757">
    <property type="component" value="Unassembled WGS sequence"/>
</dbReference>
<name>A0AAD7CLU3_MYCRO</name>
<dbReference type="EMBL" id="JARKIE010000345">
    <property type="protein sequence ID" value="KAJ7652603.1"/>
    <property type="molecule type" value="Genomic_DNA"/>
</dbReference>
<reference evidence="1" key="1">
    <citation type="submission" date="2023-03" db="EMBL/GenBank/DDBJ databases">
        <title>Massive genome expansion in bonnet fungi (Mycena s.s.) driven by repeated elements and novel gene families across ecological guilds.</title>
        <authorList>
            <consortium name="Lawrence Berkeley National Laboratory"/>
            <person name="Harder C.B."/>
            <person name="Miyauchi S."/>
            <person name="Viragh M."/>
            <person name="Kuo A."/>
            <person name="Thoen E."/>
            <person name="Andreopoulos B."/>
            <person name="Lu D."/>
            <person name="Skrede I."/>
            <person name="Drula E."/>
            <person name="Henrissat B."/>
            <person name="Morin E."/>
            <person name="Kohler A."/>
            <person name="Barry K."/>
            <person name="LaButti K."/>
            <person name="Morin E."/>
            <person name="Salamov A."/>
            <person name="Lipzen A."/>
            <person name="Mereny Z."/>
            <person name="Hegedus B."/>
            <person name="Baldrian P."/>
            <person name="Stursova M."/>
            <person name="Weitz H."/>
            <person name="Taylor A."/>
            <person name="Grigoriev I.V."/>
            <person name="Nagy L.G."/>
            <person name="Martin F."/>
            <person name="Kauserud H."/>
        </authorList>
    </citation>
    <scope>NUCLEOTIDE SEQUENCE</scope>
    <source>
        <strain evidence="1">CBHHK067</strain>
    </source>
</reference>
<protein>
    <recommendedName>
        <fullName evidence="3">F-box domain-containing protein</fullName>
    </recommendedName>
</protein>
<evidence type="ECO:0008006" key="3">
    <source>
        <dbReference type="Google" id="ProtNLM"/>
    </source>
</evidence>
<feature type="non-terminal residue" evidence="1">
    <location>
        <position position="1"/>
    </location>
</feature>
<keyword evidence="2" id="KW-1185">Reference proteome</keyword>
<evidence type="ECO:0000313" key="2">
    <source>
        <dbReference type="Proteomes" id="UP001221757"/>
    </source>
</evidence>
<gene>
    <name evidence="1" type="ORF">B0H17DRAFT_872971</name>
</gene>
<sequence>LLLTNALPIDSDTQYIRSFLSNANHRLEFINKRIAALVPVMNTLTQERDAILADVCAHTAIMSPIRYLPSEILCLIFLMTVPPLRTLEIPRAPWVLGQICRRWRDIAVALPMLWSSFGI</sequence>
<comment type="caution">
    <text evidence="1">The sequence shown here is derived from an EMBL/GenBank/DDBJ whole genome shotgun (WGS) entry which is preliminary data.</text>
</comment>
<organism evidence="1 2">
    <name type="scientific">Mycena rosella</name>
    <name type="common">Pink bonnet</name>
    <name type="synonym">Agaricus rosellus</name>
    <dbReference type="NCBI Taxonomy" id="1033263"/>
    <lineage>
        <taxon>Eukaryota</taxon>
        <taxon>Fungi</taxon>
        <taxon>Dikarya</taxon>
        <taxon>Basidiomycota</taxon>
        <taxon>Agaricomycotina</taxon>
        <taxon>Agaricomycetes</taxon>
        <taxon>Agaricomycetidae</taxon>
        <taxon>Agaricales</taxon>
        <taxon>Marasmiineae</taxon>
        <taxon>Mycenaceae</taxon>
        <taxon>Mycena</taxon>
    </lineage>
</organism>
<dbReference type="AlphaFoldDB" id="A0AAD7CLU3"/>
<accession>A0AAD7CLU3</accession>
<feature type="non-terminal residue" evidence="1">
    <location>
        <position position="119"/>
    </location>
</feature>